<keyword evidence="1" id="KW-0813">Transport</keyword>
<evidence type="ECO:0000256" key="3">
    <source>
        <dbReference type="ARBA" id="ARBA00022840"/>
    </source>
</evidence>
<dbReference type="InterPro" id="IPR027417">
    <property type="entry name" value="P-loop_NTPase"/>
</dbReference>
<dbReference type="GO" id="GO:0005524">
    <property type="term" value="F:ATP binding"/>
    <property type="evidence" value="ECO:0007669"/>
    <property type="project" value="UniProtKB-KW"/>
</dbReference>
<dbReference type="PROSITE" id="PS50893">
    <property type="entry name" value="ABC_TRANSPORTER_2"/>
    <property type="match status" value="1"/>
</dbReference>
<dbReference type="RefSeq" id="WP_208609762.1">
    <property type="nucleotide sequence ID" value="NZ_FQXS01000010.1"/>
</dbReference>
<keyword evidence="3 6" id="KW-0067">ATP-binding</keyword>
<dbReference type="AlphaFoldDB" id="A0A1M5W0U3"/>
<evidence type="ECO:0000259" key="5">
    <source>
        <dbReference type="PROSITE" id="PS50893"/>
    </source>
</evidence>
<reference evidence="6 7" key="1">
    <citation type="submission" date="2016-11" db="EMBL/GenBank/DDBJ databases">
        <authorList>
            <person name="Jaros S."/>
            <person name="Januszkiewicz K."/>
            <person name="Wedrychowicz H."/>
        </authorList>
    </citation>
    <scope>NUCLEOTIDE SEQUENCE [LARGE SCALE GENOMIC DNA]</scope>
    <source>
        <strain evidence="6 7">DSM 9705</strain>
    </source>
</reference>
<dbReference type="GO" id="GO:0005886">
    <property type="term" value="C:plasma membrane"/>
    <property type="evidence" value="ECO:0007669"/>
    <property type="project" value="TreeGrafter"/>
</dbReference>
<dbReference type="SMART" id="SM00382">
    <property type="entry name" value="AAA"/>
    <property type="match status" value="1"/>
</dbReference>
<dbReference type="GO" id="GO:0022857">
    <property type="term" value="F:transmembrane transporter activity"/>
    <property type="evidence" value="ECO:0007669"/>
    <property type="project" value="TreeGrafter"/>
</dbReference>
<evidence type="ECO:0000313" key="6">
    <source>
        <dbReference type="EMBL" id="SHH80793.1"/>
    </source>
</evidence>
<dbReference type="InterPro" id="IPR017911">
    <property type="entry name" value="MacB-like_ATP-bd"/>
</dbReference>
<dbReference type="SUPFAM" id="SSF52540">
    <property type="entry name" value="P-loop containing nucleoside triphosphate hydrolases"/>
    <property type="match status" value="1"/>
</dbReference>
<keyword evidence="7" id="KW-1185">Reference proteome</keyword>
<dbReference type="InterPro" id="IPR003439">
    <property type="entry name" value="ABC_transporter-like_ATP-bd"/>
</dbReference>
<protein>
    <submittedName>
        <fullName evidence="6">Putative ABC transport system ATP-binding protein</fullName>
    </submittedName>
</protein>
<dbReference type="STRING" id="1121409.SAMN02745124_01993"/>
<dbReference type="Gene3D" id="3.40.50.300">
    <property type="entry name" value="P-loop containing nucleotide triphosphate hydrolases"/>
    <property type="match status" value="1"/>
</dbReference>
<proteinExistence type="inferred from homology"/>
<evidence type="ECO:0000256" key="2">
    <source>
        <dbReference type="ARBA" id="ARBA00022741"/>
    </source>
</evidence>
<accession>A0A1M5W0U3</accession>
<sequence length="223" mass="24356">MIVELRGVCHGYRRGADLVEVLGGVDLCLDPGDFVAVMGASGTGKSTLLHILGCLLRPAGGSYLLDGEQLQGRPERELAALRSRRIAHVFQMFYLLPHLDVVQNVALPFLYQEGLSRSEVRYRVDDAIDRVGLGQRRKHRPAELSGGELQRVAIARALAPRPDLILADEPTGNLDARTGGDILDLFQAMNDDGHTIVMVTHDRHVASRAGRLVTLRDGTLHDG</sequence>
<feature type="domain" description="ABC transporter" evidence="5">
    <location>
        <begin position="3"/>
        <end position="223"/>
    </location>
</feature>
<dbReference type="GO" id="GO:0016887">
    <property type="term" value="F:ATP hydrolysis activity"/>
    <property type="evidence" value="ECO:0007669"/>
    <property type="project" value="InterPro"/>
</dbReference>
<keyword evidence="2" id="KW-0547">Nucleotide-binding</keyword>
<comment type="similarity">
    <text evidence="4">Belongs to the ABC transporter superfamily. Macrolide exporter (TC 3.A.1.122) family.</text>
</comment>
<dbReference type="GO" id="GO:0098796">
    <property type="term" value="C:membrane protein complex"/>
    <property type="evidence" value="ECO:0007669"/>
    <property type="project" value="UniProtKB-ARBA"/>
</dbReference>
<dbReference type="Proteomes" id="UP000184139">
    <property type="component" value="Unassembled WGS sequence"/>
</dbReference>
<dbReference type="InterPro" id="IPR017871">
    <property type="entry name" value="ABC_transporter-like_CS"/>
</dbReference>
<name>A0A1M5W0U3_9BACT</name>
<gene>
    <name evidence="6" type="ORF">SAMN02745124_01993</name>
</gene>
<dbReference type="InterPro" id="IPR003593">
    <property type="entry name" value="AAA+_ATPase"/>
</dbReference>
<dbReference type="FunFam" id="3.40.50.300:FF:000032">
    <property type="entry name" value="Export ABC transporter ATP-binding protein"/>
    <property type="match status" value="1"/>
</dbReference>
<evidence type="ECO:0000256" key="1">
    <source>
        <dbReference type="ARBA" id="ARBA00022448"/>
    </source>
</evidence>
<evidence type="ECO:0000313" key="7">
    <source>
        <dbReference type="Proteomes" id="UP000184139"/>
    </source>
</evidence>
<dbReference type="Pfam" id="PF00005">
    <property type="entry name" value="ABC_tran"/>
    <property type="match status" value="1"/>
</dbReference>
<dbReference type="InterPro" id="IPR015854">
    <property type="entry name" value="ABC_transpr_LolD-like"/>
</dbReference>
<organism evidence="6 7">
    <name type="scientific">Desulfofustis glycolicus DSM 9705</name>
    <dbReference type="NCBI Taxonomy" id="1121409"/>
    <lineage>
        <taxon>Bacteria</taxon>
        <taxon>Pseudomonadati</taxon>
        <taxon>Thermodesulfobacteriota</taxon>
        <taxon>Desulfobulbia</taxon>
        <taxon>Desulfobulbales</taxon>
        <taxon>Desulfocapsaceae</taxon>
        <taxon>Desulfofustis</taxon>
    </lineage>
</organism>
<dbReference type="PROSITE" id="PS00211">
    <property type="entry name" value="ABC_TRANSPORTER_1"/>
    <property type="match status" value="1"/>
</dbReference>
<dbReference type="PANTHER" id="PTHR24220:SF86">
    <property type="entry name" value="ABC TRANSPORTER ABCH.1"/>
    <property type="match status" value="1"/>
</dbReference>
<dbReference type="EMBL" id="FQXS01000010">
    <property type="protein sequence ID" value="SHH80793.1"/>
    <property type="molecule type" value="Genomic_DNA"/>
</dbReference>
<dbReference type="CDD" id="cd03255">
    <property type="entry name" value="ABC_MJ0796_LolCDE_FtsE"/>
    <property type="match status" value="1"/>
</dbReference>
<evidence type="ECO:0000256" key="4">
    <source>
        <dbReference type="ARBA" id="ARBA00038388"/>
    </source>
</evidence>
<dbReference type="PANTHER" id="PTHR24220">
    <property type="entry name" value="IMPORT ATP-BINDING PROTEIN"/>
    <property type="match status" value="1"/>
</dbReference>